<evidence type="ECO:0000256" key="7">
    <source>
        <dbReference type="ARBA" id="ARBA00023054"/>
    </source>
</evidence>
<keyword evidence="4 12" id="KW-0863">Zinc-finger</keyword>
<evidence type="ECO:0000256" key="9">
    <source>
        <dbReference type="ARBA" id="ARBA00023163"/>
    </source>
</evidence>
<dbReference type="PANTHER" id="PTHR46600:SF1">
    <property type="entry name" value="THAP DOMAIN-CONTAINING PROTEIN 1"/>
    <property type="match status" value="1"/>
</dbReference>
<evidence type="ECO:0000256" key="8">
    <source>
        <dbReference type="ARBA" id="ARBA00023125"/>
    </source>
</evidence>
<dbReference type="Gene3D" id="6.20.210.20">
    <property type="entry name" value="THAP domain"/>
    <property type="match status" value="1"/>
</dbReference>
<reference evidence="15" key="1">
    <citation type="submission" date="2022-01" db="EMBL/GenBank/DDBJ databases">
        <authorList>
            <person name="King R."/>
        </authorList>
    </citation>
    <scope>NUCLEOTIDE SEQUENCE</scope>
</reference>
<keyword evidence="6" id="KW-0805">Transcription regulation</keyword>
<sequence>MSRCFVIGCNNATYGQRYKVGVTFHVFPKVFQKEWLIATGRSVDHFVTHEKICSEHFKKSDFEPYGERKRIKPGVIPTQYVFSQPEIPVFTRNFSESDNIYEEDSCSNIDNGYERLTDEHSKVEGNSSSPETFPRLIRAFHTYSKNPSLMPSNLTSPEKNGKTPTTSTIKCTYSKKPSLMPSTLISLKKNGKTPTTSTTKHTIIRSLHTCSKNPEKTKTDILEKRINILQKRVAFLTNNLKVSRRISTRRKYKMKRMKKIICGLKRKMSLFLGLQQL</sequence>
<dbReference type="EMBL" id="OV651814">
    <property type="protein sequence ID" value="CAH1105584.1"/>
    <property type="molecule type" value="Genomic_DNA"/>
</dbReference>
<dbReference type="OrthoDB" id="6780995at2759"/>
<dbReference type="SUPFAM" id="SSF57716">
    <property type="entry name" value="Glucocorticoid receptor-like (DNA-binding domain)"/>
    <property type="match status" value="1"/>
</dbReference>
<dbReference type="AlphaFoldDB" id="A0A9P0CNT5"/>
<feature type="domain" description="THAP-type" evidence="14">
    <location>
        <begin position="1"/>
        <end position="80"/>
    </location>
</feature>
<evidence type="ECO:0000256" key="12">
    <source>
        <dbReference type="PROSITE-ProRule" id="PRU00309"/>
    </source>
</evidence>
<comment type="similarity">
    <text evidence="2">Belongs to the THAP1 family.</text>
</comment>
<dbReference type="SMART" id="SM00980">
    <property type="entry name" value="THAP"/>
    <property type="match status" value="1"/>
</dbReference>
<evidence type="ECO:0000313" key="16">
    <source>
        <dbReference type="Proteomes" id="UP001153636"/>
    </source>
</evidence>
<keyword evidence="7" id="KW-0175">Coiled coil</keyword>
<protein>
    <recommendedName>
        <fullName evidence="14">THAP-type domain-containing protein</fullName>
    </recommendedName>
</protein>
<evidence type="ECO:0000256" key="6">
    <source>
        <dbReference type="ARBA" id="ARBA00023015"/>
    </source>
</evidence>
<evidence type="ECO:0000256" key="11">
    <source>
        <dbReference type="ARBA" id="ARBA00023306"/>
    </source>
</evidence>
<dbReference type="GO" id="GO:0005654">
    <property type="term" value="C:nucleoplasm"/>
    <property type="evidence" value="ECO:0007669"/>
    <property type="project" value="UniProtKB-SubCell"/>
</dbReference>
<gene>
    <name evidence="15" type="ORF">PSYICH_LOCUS6519</name>
</gene>
<proteinExistence type="inferred from homology"/>
<keyword evidence="10" id="KW-0539">Nucleus</keyword>
<dbReference type="Pfam" id="PF05485">
    <property type="entry name" value="THAP"/>
    <property type="match status" value="1"/>
</dbReference>
<dbReference type="InterPro" id="IPR006612">
    <property type="entry name" value="THAP_Znf"/>
</dbReference>
<evidence type="ECO:0000256" key="2">
    <source>
        <dbReference type="ARBA" id="ARBA00006177"/>
    </source>
</evidence>
<comment type="subcellular location">
    <subcellularLocation>
        <location evidence="1">Nucleus</location>
        <location evidence="1">Nucleoplasm</location>
    </subcellularLocation>
</comment>
<keyword evidence="9" id="KW-0804">Transcription</keyword>
<keyword evidence="5" id="KW-0862">Zinc</keyword>
<dbReference type="SMART" id="SM00692">
    <property type="entry name" value="DM3"/>
    <property type="match status" value="1"/>
</dbReference>
<dbReference type="InterPro" id="IPR038441">
    <property type="entry name" value="THAP_Znf_sf"/>
</dbReference>
<accession>A0A9P0CNT5</accession>
<keyword evidence="11" id="KW-0131">Cell cycle</keyword>
<evidence type="ECO:0000256" key="4">
    <source>
        <dbReference type="ARBA" id="ARBA00022771"/>
    </source>
</evidence>
<dbReference type="Proteomes" id="UP001153636">
    <property type="component" value="Chromosome 2"/>
</dbReference>
<feature type="region of interest" description="Disordered" evidence="13">
    <location>
        <begin position="148"/>
        <end position="169"/>
    </location>
</feature>
<evidence type="ECO:0000256" key="3">
    <source>
        <dbReference type="ARBA" id="ARBA00022723"/>
    </source>
</evidence>
<dbReference type="PANTHER" id="PTHR46600">
    <property type="entry name" value="THAP DOMAIN-CONTAINING"/>
    <property type="match status" value="1"/>
</dbReference>
<keyword evidence="16" id="KW-1185">Reference proteome</keyword>
<keyword evidence="8 12" id="KW-0238">DNA-binding</keyword>
<organism evidence="15 16">
    <name type="scientific">Psylliodes chrysocephalus</name>
    <dbReference type="NCBI Taxonomy" id="3402493"/>
    <lineage>
        <taxon>Eukaryota</taxon>
        <taxon>Metazoa</taxon>
        <taxon>Ecdysozoa</taxon>
        <taxon>Arthropoda</taxon>
        <taxon>Hexapoda</taxon>
        <taxon>Insecta</taxon>
        <taxon>Pterygota</taxon>
        <taxon>Neoptera</taxon>
        <taxon>Endopterygota</taxon>
        <taxon>Coleoptera</taxon>
        <taxon>Polyphaga</taxon>
        <taxon>Cucujiformia</taxon>
        <taxon>Chrysomeloidea</taxon>
        <taxon>Chrysomelidae</taxon>
        <taxon>Galerucinae</taxon>
        <taxon>Alticini</taxon>
        <taxon>Psylliodes</taxon>
    </lineage>
</organism>
<evidence type="ECO:0000256" key="1">
    <source>
        <dbReference type="ARBA" id="ARBA00004642"/>
    </source>
</evidence>
<dbReference type="PROSITE" id="PS50950">
    <property type="entry name" value="ZF_THAP"/>
    <property type="match status" value="1"/>
</dbReference>
<evidence type="ECO:0000313" key="15">
    <source>
        <dbReference type="EMBL" id="CAH1105584.1"/>
    </source>
</evidence>
<evidence type="ECO:0000256" key="5">
    <source>
        <dbReference type="ARBA" id="ARBA00022833"/>
    </source>
</evidence>
<evidence type="ECO:0000259" key="14">
    <source>
        <dbReference type="PROSITE" id="PS50950"/>
    </source>
</evidence>
<evidence type="ECO:0000256" key="13">
    <source>
        <dbReference type="SAM" id="MobiDB-lite"/>
    </source>
</evidence>
<dbReference type="GO" id="GO:0008270">
    <property type="term" value="F:zinc ion binding"/>
    <property type="evidence" value="ECO:0007669"/>
    <property type="project" value="UniProtKB-KW"/>
</dbReference>
<name>A0A9P0CNT5_9CUCU</name>
<dbReference type="InterPro" id="IPR026516">
    <property type="entry name" value="THAP1/10"/>
</dbReference>
<evidence type="ECO:0000256" key="10">
    <source>
        <dbReference type="ARBA" id="ARBA00023242"/>
    </source>
</evidence>
<dbReference type="GO" id="GO:0043565">
    <property type="term" value="F:sequence-specific DNA binding"/>
    <property type="evidence" value="ECO:0007669"/>
    <property type="project" value="InterPro"/>
</dbReference>
<keyword evidence="3" id="KW-0479">Metal-binding</keyword>